<gene>
    <name evidence="2" type="ORF">POVCU1_005740</name>
    <name evidence="3" type="ORF">POVCU2_0083620</name>
</gene>
<evidence type="ECO:0000313" key="2">
    <source>
        <dbReference type="EMBL" id="SBS81546.1"/>
    </source>
</evidence>
<name>A0A1A8WR53_PLAOA</name>
<dbReference type="Proteomes" id="UP000078546">
    <property type="component" value="Unassembled WGS sequence"/>
</dbReference>
<accession>A0A1A8WR53</accession>
<sequence>MWGVNNKKVAQKEESKREHNMEAENKHTKFHTHATLVGHEVEGGKGFSRRPVLNKPLHTMRECDEIASSGGCSFIEEHFDKYGNERILVFFFFVQM</sequence>
<evidence type="ECO:0000313" key="4">
    <source>
        <dbReference type="Proteomes" id="UP000078546"/>
    </source>
</evidence>
<dbReference type="AlphaFoldDB" id="A0A1A8WR53"/>
<protein>
    <submittedName>
        <fullName evidence="3">Uncharacterized protein</fullName>
    </submittedName>
</protein>
<evidence type="ECO:0000256" key="1">
    <source>
        <dbReference type="SAM" id="MobiDB-lite"/>
    </source>
</evidence>
<feature type="compositionally biased region" description="Basic and acidic residues" evidence="1">
    <location>
        <begin position="10"/>
        <end position="27"/>
    </location>
</feature>
<evidence type="ECO:0000313" key="3">
    <source>
        <dbReference type="EMBL" id="SBS93793.1"/>
    </source>
</evidence>
<evidence type="ECO:0000313" key="5">
    <source>
        <dbReference type="Proteomes" id="UP000078560"/>
    </source>
</evidence>
<feature type="region of interest" description="Disordered" evidence="1">
    <location>
        <begin position="1"/>
        <end position="34"/>
    </location>
</feature>
<reference evidence="4 5" key="2">
    <citation type="submission" date="2016-05" db="EMBL/GenBank/DDBJ databases">
        <authorList>
            <person name="Naeem Raeece"/>
        </authorList>
    </citation>
    <scope>NUCLEOTIDE SEQUENCE [LARGE SCALE GENOMIC DNA]</scope>
</reference>
<dbReference type="EMBL" id="FLQU01001614">
    <property type="protein sequence ID" value="SBS93793.1"/>
    <property type="molecule type" value="Genomic_DNA"/>
</dbReference>
<dbReference type="Proteomes" id="UP000078560">
    <property type="component" value="Unassembled WGS sequence"/>
</dbReference>
<proteinExistence type="predicted"/>
<dbReference type="EMBL" id="FLQV01000108">
    <property type="protein sequence ID" value="SBS81546.1"/>
    <property type="molecule type" value="Genomic_DNA"/>
</dbReference>
<reference evidence="3" key="1">
    <citation type="submission" date="2016-05" db="EMBL/GenBank/DDBJ databases">
        <authorList>
            <person name="Lavstsen T."/>
            <person name="Jespersen J.S."/>
        </authorList>
    </citation>
    <scope>NUCLEOTIDE SEQUENCE [LARGE SCALE GENOMIC DNA]</scope>
</reference>
<organism evidence="3 5">
    <name type="scientific">Plasmodium ovale curtisi</name>
    <dbReference type="NCBI Taxonomy" id="864141"/>
    <lineage>
        <taxon>Eukaryota</taxon>
        <taxon>Sar</taxon>
        <taxon>Alveolata</taxon>
        <taxon>Apicomplexa</taxon>
        <taxon>Aconoidasida</taxon>
        <taxon>Haemosporida</taxon>
        <taxon>Plasmodiidae</taxon>
        <taxon>Plasmodium</taxon>
        <taxon>Plasmodium (Plasmodium)</taxon>
    </lineage>
</organism>